<organism evidence="1 2">
    <name type="scientific">Paenibacillus catalpae</name>
    <dbReference type="NCBI Taxonomy" id="1045775"/>
    <lineage>
        <taxon>Bacteria</taxon>
        <taxon>Bacillati</taxon>
        <taxon>Bacillota</taxon>
        <taxon>Bacilli</taxon>
        <taxon>Bacillales</taxon>
        <taxon>Paenibacillaceae</taxon>
        <taxon>Paenibacillus</taxon>
    </lineage>
</organism>
<dbReference type="RefSeq" id="WP_091189005.1">
    <property type="nucleotide sequence ID" value="NZ_FOMT01000005.1"/>
</dbReference>
<dbReference type="EMBL" id="FOMT01000005">
    <property type="protein sequence ID" value="SFF04698.1"/>
    <property type="molecule type" value="Genomic_DNA"/>
</dbReference>
<proteinExistence type="predicted"/>
<reference evidence="2" key="1">
    <citation type="submission" date="2016-10" db="EMBL/GenBank/DDBJ databases">
        <authorList>
            <person name="Varghese N."/>
            <person name="Submissions S."/>
        </authorList>
    </citation>
    <scope>NUCLEOTIDE SEQUENCE [LARGE SCALE GENOMIC DNA]</scope>
    <source>
        <strain evidence="2">CGMCC 1.10784</strain>
    </source>
</reference>
<name>A0A1I2FIV9_9BACL</name>
<accession>A0A1I2FIV9</accession>
<dbReference type="AlphaFoldDB" id="A0A1I2FIV9"/>
<evidence type="ECO:0000313" key="1">
    <source>
        <dbReference type="EMBL" id="SFF04698.1"/>
    </source>
</evidence>
<sequence length="254" mass="28887">MWKKKKMQLPGAAGRWAMLVILTVAVWSLSGCMYPKSELKQNQAAPKEAVRNVQAAIDQYHSETGMLPMKTSPEETPVYEKFLVDFAQLKNKGYLSSIPTAAFENGGNYYFLIINEETKPQIKLMNLVTYQQINDIQTWVNEYKNSHDGQLPKGEQAYPGYSYIDYKAMNKKAPELRSDYSFQTLAAIMDESGRVYTDYGIDIMQVIQKKGDTALSKDTDLRMNLVDSDMFVPVKAPVYHWVNKEPQAVPAQTK</sequence>
<evidence type="ECO:0000313" key="2">
    <source>
        <dbReference type="Proteomes" id="UP000198855"/>
    </source>
</evidence>
<dbReference type="Proteomes" id="UP000198855">
    <property type="component" value="Unassembled WGS sequence"/>
</dbReference>
<dbReference type="OrthoDB" id="2449131at2"/>
<keyword evidence="2" id="KW-1185">Reference proteome</keyword>
<dbReference type="PROSITE" id="PS51257">
    <property type="entry name" value="PROKAR_LIPOPROTEIN"/>
    <property type="match status" value="1"/>
</dbReference>
<protein>
    <submittedName>
        <fullName evidence="1">Uncharacterized protein</fullName>
    </submittedName>
</protein>
<gene>
    <name evidence="1" type="ORF">SAMN05216378_4868</name>
</gene>
<dbReference type="STRING" id="1045775.SAMN05216378_4868"/>